<dbReference type="Gene3D" id="3.40.50.12780">
    <property type="entry name" value="N-terminal domain of ligase-like"/>
    <property type="match status" value="1"/>
</dbReference>
<dbReference type="InterPro" id="IPR051087">
    <property type="entry name" value="Mitochondrial_ACSM"/>
</dbReference>
<keyword evidence="2" id="KW-0436">Ligase</keyword>
<evidence type="ECO:0000259" key="5">
    <source>
        <dbReference type="Pfam" id="PF00501"/>
    </source>
</evidence>
<name>A0A6M6JNI6_9PSEU</name>
<dbReference type="Gene3D" id="3.30.300.30">
    <property type="match status" value="1"/>
</dbReference>
<evidence type="ECO:0000256" key="3">
    <source>
        <dbReference type="ARBA" id="ARBA00022741"/>
    </source>
</evidence>
<dbReference type="PANTHER" id="PTHR43605:SF10">
    <property type="entry name" value="ACYL-COA SYNTHETASE MEDIUM CHAIN FAMILY MEMBER 3"/>
    <property type="match status" value="1"/>
</dbReference>
<reference evidence="7 8" key="1">
    <citation type="submission" date="2020-05" db="EMBL/GenBank/DDBJ databases">
        <authorList>
            <person name="Mo P."/>
        </authorList>
    </citation>
    <scope>NUCLEOTIDE SEQUENCE [LARGE SCALE GENOMIC DNA]</scope>
    <source>
        <strain evidence="7 8">Gen01</strain>
    </source>
</reference>
<dbReference type="PANTHER" id="PTHR43605">
    <property type="entry name" value="ACYL-COENZYME A SYNTHETASE"/>
    <property type="match status" value="1"/>
</dbReference>
<dbReference type="Pfam" id="PF13193">
    <property type="entry name" value="AMP-binding_C"/>
    <property type="match status" value="1"/>
</dbReference>
<feature type="domain" description="AMP-dependent synthetase/ligase" evidence="5">
    <location>
        <begin position="40"/>
        <end position="382"/>
    </location>
</feature>
<dbReference type="InterPro" id="IPR045851">
    <property type="entry name" value="AMP-bd_C_sf"/>
</dbReference>
<dbReference type="AlphaFoldDB" id="A0A6M6JNI6"/>
<keyword evidence="8" id="KW-1185">Reference proteome</keyword>
<evidence type="ECO:0000256" key="1">
    <source>
        <dbReference type="ARBA" id="ARBA00006432"/>
    </source>
</evidence>
<proteinExistence type="inferred from homology"/>
<sequence length="541" mass="56618">MSSQRRASMAPEQSTVHERIDAIVEVFSAPDADPAWLLCDRHPGDAVAFTVVEPDGSAVDLTFAALRDRSERVAGLLGGLGVGRGDRVATLMGKSADLVAVLLGTWRVGAVYVPLFTAFAGDAVASRLAGAQAAVVVADADQAAKVPDGPWTLLVAGSDLTDRLAAAVPFTGSTAIGGDGAFVHMFTSGTTGAPKGVVHPLRYVAGWQSYLEFALGVRDDSVYWCGADPGWAYGLYSAVVAPMVLGLRSVLQRGGFDAAATWRALVDLGVTDYAAAPTVFRSLRTADAPVPAGLRLQRLSSAGEPLTAEVNEWAQAALGLQVHDHYGQTEVGMTVGFPHHPDLAVPVVPQTMGVALPGWSVTVLEEATSSPAGTGEPGLLAVEVAASPFMSFTGYAGAATDRFTADGRFYLSGDLATRNADGTLRFSSRDDDVIIMAGYRIGPFDVESVLAQHPAVAECAVVAAPDPVRGEVIEAFVVLRGDAVPSDGLVTELQTHVRTRYAAHAYPRRIHVVAALPKTASGKIQRAQLRRQLREAAAVTT</sequence>
<evidence type="ECO:0000256" key="2">
    <source>
        <dbReference type="ARBA" id="ARBA00022598"/>
    </source>
</evidence>
<dbReference type="GO" id="GO:0016405">
    <property type="term" value="F:CoA-ligase activity"/>
    <property type="evidence" value="ECO:0007669"/>
    <property type="project" value="UniProtKB-ARBA"/>
</dbReference>
<dbReference type="Proteomes" id="UP000505377">
    <property type="component" value="Chromosome"/>
</dbReference>
<dbReference type="GO" id="GO:0006633">
    <property type="term" value="P:fatty acid biosynthetic process"/>
    <property type="evidence" value="ECO:0007669"/>
    <property type="project" value="TreeGrafter"/>
</dbReference>
<keyword evidence="4" id="KW-0067">ATP-binding</keyword>
<keyword evidence="3" id="KW-0547">Nucleotide-binding</keyword>
<evidence type="ECO:0000256" key="4">
    <source>
        <dbReference type="ARBA" id="ARBA00022840"/>
    </source>
</evidence>
<dbReference type="GO" id="GO:0004321">
    <property type="term" value="F:fatty-acyl-CoA synthase activity"/>
    <property type="evidence" value="ECO:0007669"/>
    <property type="project" value="TreeGrafter"/>
</dbReference>
<organism evidence="7 8">
    <name type="scientific">Pseudonocardia broussonetiae</name>
    <dbReference type="NCBI Taxonomy" id="2736640"/>
    <lineage>
        <taxon>Bacteria</taxon>
        <taxon>Bacillati</taxon>
        <taxon>Actinomycetota</taxon>
        <taxon>Actinomycetes</taxon>
        <taxon>Pseudonocardiales</taxon>
        <taxon>Pseudonocardiaceae</taxon>
        <taxon>Pseudonocardia</taxon>
    </lineage>
</organism>
<dbReference type="InterPro" id="IPR000873">
    <property type="entry name" value="AMP-dep_synth/lig_dom"/>
</dbReference>
<accession>A0A6M6JNI6</accession>
<comment type="similarity">
    <text evidence="1">Belongs to the ATP-dependent AMP-binding enzyme family.</text>
</comment>
<dbReference type="GO" id="GO:0005524">
    <property type="term" value="F:ATP binding"/>
    <property type="evidence" value="ECO:0007669"/>
    <property type="project" value="UniProtKB-KW"/>
</dbReference>
<dbReference type="Pfam" id="PF00501">
    <property type="entry name" value="AMP-binding"/>
    <property type="match status" value="1"/>
</dbReference>
<evidence type="ECO:0000259" key="6">
    <source>
        <dbReference type="Pfam" id="PF13193"/>
    </source>
</evidence>
<dbReference type="EMBL" id="CP053564">
    <property type="protein sequence ID" value="QJY49624.1"/>
    <property type="molecule type" value="Genomic_DNA"/>
</dbReference>
<protein>
    <submittedName>
        <fullName evidence="7">AMP-binding protein</fullName>
    </submittedName>
</protein>
<dbReference type="GO" id="GO:0006637">
    <property type="term" value="P:acyl-CoA metabolic process"/>
    <property type="evidence" value="ECO:0007669"/>
    <property type="project" value="TreeGrafter"/>
</dbReference>
<dbReference type="KEGG" id="pbro:HOP40_30895"/>
<dbReference type="SUPFAM" id="SSF56801">
    <property type="entry name" value="Acetyl-CoA synthetase-like"/>
    <property type="match status" value="1"/>
</dbReference>
<evidence type="ECO:0000313" key="8">
    <source>
        <dbReference type="Proteomes" id="UP000505377"/>
    </source>
</evidence>
<dbReference type="InterPro" id="IPR025110">
    <property type="entry name" value="AMP-bd_C"/>
</dbReference>
<dbReference type="GO" id="GO:0015645">
    <property type="term" value="F:fatty acid ligase activity"/>
    <property type="evidence" value="ECO:0007669"/>
    <property type="project" value="TreeGrafter"/>
</dbReference>
<feature type="domain" description="AMP-binding enzyme C-terminal" evidence="6">
    <location>
        <begin position="446"/>
        <end position="523"/>
    </location>
</feature>
<dbReference type="FunFam" id="3.30.300.30:FF:000005">
    <property type="entry name" value="Acyl-coenzyme A synthetase ACSM5, mitochondrial"/>
    <property type="match status" value="1"/>
</dbReference>
<dbReference type="InterPro" id="IPR042099">
    <property type="entry name" value="ANL_N_sf"/>
</dbReference>
<evidence type="ECO:0000313" key="7">
    <source>
        <dbReference type="EMBL" id="QJY49624.1"/>
    </source>
</evidence>
<gene>
    <name evidence="7" type="ORF">HOP40_30895</name>
</gene>